<keyword evidence="4 7" id="KW-0560">Oxidoreductase</keyword>
<evidence type="ECO:0000256" key="1">
    <source>
        <dbReference type="ARBA" id="ARBA00010617"/>
    </source>
</evidence>
<dbReference type="InterPro" id="IPR017972">
    <property type="entry name" value="Cyt_P450_CS"/>
</dbReference>
<evidence type="ECO:0000256" key="5">
    <source>
        <dbReference type="ARBA" id="ARBA00023004"/>
    </source>
</evidence>
<name>A0A2U1FBA3_9PSEU</name>
<dbReference type="Pfam" id="PF00067">
    <property type="entry name" value="p450"/>
    <property type="match status" value="2"/>
</dbReference>
<dbReference type="OrthoDB" id="5500002at2"/>
<dbReference type="PANTHER" id="PTHR46696">
    <property type="entry name" value="P450, PUTATIVE (EUROFUNG)-RELATED"/>
    <property type="match status" value="1"/>
</dbReference>
<dbReference type="InterPro" id="IPR001128">
    <property type="entry name" value="Cyt_P450"/>
</dbReference>
<dbReference type="CDD" id="cd11029">
    <property type="entry name" value="CYP107-like"/>
    <property type="match status" value="1"/>
</dbReference>
<dbReference type="EMBL" id="QEKW01000006">
    <property type="protein sequence ID" value="PVZ09462.1"/>
    <property type="molecule type" value="Genomic_DNA"/>
</dbReference>
<dbReference type="GO" id="GO:0016705">
    <property type="term" value="F:oxidoreductase activity, acting on paired donors, with incorporation or reduction of molecular oxygen"/>
    <property type="evidence" value="ECO:0007669"/>
    <property type="project" value="InterPro"/>
</dbReference>
<organism evidence="9 10">
    <name type="scientific">Actinomycetospora cinnamomea</name>
    <dbReference type="NCBI Taxonomy" id="663609"/>
    <lineage>
        <taxon>Bacteria</taxon>
        <taxon>Bacillati</taxon>
        <taxon>Actinomycetota</taxon>
        <taxon>Actinomycetes</taxon>
        <taxon>Pseudonocardiales</taxon>
        <taxon>Pseudonocardiaceae</taxon>
        <taxon>Actinomycetospora</taxon>
    </lineage>
</organism>
<evidence type="ECO:0000256" key="3">
    <source>
        <dbReference type="ARBA" id="ARBA00022723"/>
    </source>
</evidence>
<evidence type="ECO:0000313" key="9">
    <source>
        <dbReference type="EMBL" id="PVZ09462.1"/>
    </source>
</evidence>
<protein>
    <recommendedName>
        <fullName evidence="11">Cytochrome P450</fullName>
    </recommendedName>
</protein>
<feature type="region of interest" description="Disordered" evidence="8">
    <location>
        <begin position="402"/>
        <end position="421"/>
    </location>
</feature>
<evidence type="ECO:0000313" key="10">
    <source>
        <dbReference type="Proteomes" id="UP000245639"/>
    </source>
</evidence>
<dbReference type="RefSeq" id="WP_116708656.1">
    <property type="nucleotide sequence ID" value="NZ_QEKW01000006.1"/>
</dbReference>
<dbReference type="InterPro" id="IPR002397">
    <property type="entry name" value="Cyt_P450_B"/>
</dbReference>
<gene>
    <name evidence="9" type="ORF">C8D89_106122</name>
</gene>
<dbReference type="PRINTS" id="PR00359">
    <property type="entry name" value="BP450"/>
</dbReference>
<dbReference type="InterPro" id="IPR036396">
    <property type="entry name" value="Cyt_P450_sf"/>
</dbReference>
<keyword evidence="3 7" id="KW-0479">Metal-binding</keyword>
<keyword evidence="2 7" id="KW-0349">Heme</keyword>
<dbReference type="PRINTS" id="PR00385">
    <property type="entry name" value="P450"/>
</dbReference>
<evidence type="ECO:0000256" key="4">
    <source>
        <dbReference type="ARBA" id="ARBA00023002"/>
    </source>
</evidence>
<evidence type="ECO:0000256" key="6">
    <source>
        <dbReference type="ARBA" id="ARBA00023033"/>
    </source>
</evidence>
<dbReference type="Proteomes" id="UP000245639">
    <property type="component" value="Unassembled WGS sequence"/>
</dbReference>
<dbReference type="Gene3D" id="1.10.630.10">
    <property type="entry name" value="Cytochrome P450"/>
    <property type="match status" value="1"/>
</dbReference>
<dbReference type="SUPFAM" id="SSF48264">
    <property type="entry name" value="Cytochrome P450"/>
    <property type="match status" value="1"/>
</dbReference>
<keyword evidence="5 7" id="KW-0408">Iron</keyword>
<keyword evidence="6 7" id="KW-0503">Monooxygenase</keyword>
<accession>A0A2U1FBA3</accession>
<evidence type="ECO:0000256" key="8">
    <source>
        <dbReference type="SAM" id="MobiDB-lite"/>
    </source>
</evidence>
<dbReference type="GO" id="GO:0020037">
    <property type="term" value="F:heme binding"/>
    <property type="evidence" value="ECO:0007669"/>
    <property type="project" value="InterPro"/>
</dbReference>
<proteinExistence type="inferred from homology"/>
<evidence type="ECO:0000256" key="7">
    <source>
        <dbReference type="RuleBase" id="RU000461"/>
    </source>
</evidence>
<dbReference type="AlphaFoldDB" id="A0A2U1FBA3"/>
<comment type="caution">
    <text evidence="9">The sequence shown here is derived from an EMBL/GenBank/DDBJ whole genome shotgun (WGS) entry which is preliminary data.</text>
</comment>
<dbReference type="GO" id="GO:0005506">
    <property type="term" value="F:iron ion binding"/>
    <property type="evidence" value="ECO:0007669"/>
    <property type="project" value="InterPro"/>
</dbReference>
<evidence type="ECO:0000256" key="2">
    <source>
        <dbReference type="ARBA" id="ARBA00022617"/>
    </source>
</evidence>
<dbReference type="GO" id="GO:0004497">
    <property type="term" value="F:monooxygenase activity"/>
    <property type="evidence" value="ECO:0007669"/>
    <property type="project" value="UniProtKB-KW"/>
</dbReference>
<dbReference type="FunFam" id="1.10.630.10:FF:000018">
    <property type="entry name" value="Cytochrome P450 monooxygenase"/>
    <property type="match status" value="1"/>
</dbReference>
<evidence type="ECO:0008006" key="11">
    <source>
        <dbReference type="Google" id="ProtNLM"/>
    </source>
</evidence>
<sequence length="421" mass="45693">MTDLATGPVFTDDYWRDPFAVLAEVREQAPVREVELPDGGSTWLVTRYADARSVMADPRFVKDFRNTLPPEQREHAPGIPSPGGEMMLLNDPPVHTRLRKLVVKAFTVRRVAALRPRVEAMAAALLSALPADATVDMVAGYAVPLPTAVICELLGVPVDDRDAFGAWSTTLIDETPEPDKMQANASLAAYLSELVERKRAEPDEALISALIEVSEADERLSTEEIVAMAMLLLIAGHETTATLITTSVEAMLRDPGLRDRLAAADPDELRAAIEEFLRWGAPIAQAPVRFAAEDVDFDGVVVPRGAMLMVSLAAANHDPARFERPDDLEPGRDTTGHLAFGHGLHFCLGASLARLEAEVALRTLLDRFPAFAPGVTLPVERRRSVLVNAWQHLPVVLDPEAAERTEDTDAMPAVQATASTA</sequence>
<dbReference type="PANTHER" id="PTHR46696:SF1">
    <property type="entry name" value="CYTOCHROME P450 YJIB-RELATED"/>
    <property type="match status" value="1"/>
</dbReference>
<keyword evidence="10" id="KW-1185">Reference proteome</keyword>
<dbReference type="PROSITE" id="PS00086">
    <property type="entry name" value="CYTOCHROME_P450"/>
    <property type="match status" value="1"/>
</dbReference>
<comment type="similarity">
    <text evidence="1 7">Belongs to the cytochrome P450 family.</text>
</comment>
<reference evidence="9 10" key="1">
    <citation type="submission" date="2018-04" db="EMBL/GenBank/DDBJ databases">
        <title>Genomic Encyclopedia of Type Strains, Phase IV (KMG-IV): sequencing the most valuable type-strain genomes for metagenomic binning, comparative biology and taxonomic classification.</title>
        <authorList>
            <person name="Goeker M."/>
        </authorList>
    </citation>
    <scope>NUCLEOTIDE SEQUENCE [LARGE SCALE GENOMIC DNA]</scope>
    <source>
        <strain evidence="9 10">DSM 45771</strain>
    </source>
</reference>